<dbReference type="EMBL" id="KE148150">
    <property type="protein sequence ID" value="EPE07841.1"/>
    <property type="molecule type" value="Genomic_DNA"/>
</dbReference>
<keyword evidence="3" id="KW-1185">Reference proteome</keyword>
<feature type="region of interest" description="Disordered" evidence="1">
    <location>
        <begin position="144"/>
        <end position="197"/>
    </location>
</feature>
<dbReference type="Proteomes" id="UP000016923">
    <property type="component" value="Unassembled WGS sequence"/>
</dbReference>
<feature type="compositionally biased region" description="Polar residues" evidence="1">
    <location>
        <begin position="102"/>
        <end position="123"/>
    </location>
</feature>
<evidence type="ECO:0000313" key="3">
    <source>
        <dbReference type="Proteomes" id="UP000016923"/>
    </source>
</evidence>
<accession>S3C7D0</accession>
<dbReference type="VEuPathDB" id="FungiDB:F503_00563"/>
<evidence type="ECO:0000256" key="1">
    <source>
        <dbReference type="SAM" id="MobiDB-lite"/>
    </source>
</evidence>
<proteinExistence type="predicted"/>
<feature type="region of interest" description="Disordered" evidence="1">
    <location>
        <begin position="102"/>
        <end position="126"/>
    </location>
</feature>
<organism evidence="2 3">
    <name type="scientific">Ophiostoma piceae (strain UAMH 11346)</name>
    <name type="common">Sap stain fungus</name>
    <dbReference type="NCBI Taxonomy" id="1262450"/>
    <lineage>
        <taxon>Eukaryota</taxon>
        <taxon>Fungi</taxon>
        <taxon>Dikarya</taxon>
        <taxon>Ascomycota</taxon>
        <taxon>Pezizomycotina</taxon>
        <taxon>Sordariomycetes</taxon>
        <taxon>Sordariomycetidae</taxon>
        <taxon>Ophiostomatales</taxon>
        <taxon>Ophiostomataceae</taxon>
        <taxon>Ophiostoma</taxon>
    </lineage>
</organism>
<sequence>MIVLESLQMAQMVADLSELEAARNERARALLQANKEAEAAAAAAAAAAASAPATPADDPSRPSMHHRGASAASVFSSSSANGTASPFDSYLGRFLSPALTRTNSSHGTGLNTPQSQTQNSSHTADVDRASSMVALHELRAKLKQYNDSASLRQAREKVAALSAHRQAGEQAAPTSDPAPSQQPPLARRNSQFTFPRE</sequence>
<dbReference type="HOGENOM" id="CLU_1483088_0_0_1"/>
<protein>
    <submittedName>
        <fullName evidence="2">Uncharacterized protein</fullName>
    </submittedName>
</protein>
<dbReference type="OrthoDB" id="3519533at2759"/>
<dbReference type="AlphaFoldDB" id="S3C7D0"/>
<name>S3C7D0_OPHP1</name>
<feature type="compositionally biased region" description="Low complexity" evidence="1">
    <location>
        <begin position="69"/>
        <end position="81"/>
    </location>
</feature>
<feature type="compositionally biased region" description="Low complexity" evidence="1">
    <location>
        <begin position="41"/>
        <end position="56"/>
    </location>
</feature>
<evidence type="ECO:0000313" key="2">
    <source>
        <dbReference type="EMBL" id="EPE07841.1"/>
    </source>
</evidence>
<gene>
    <name evidence="2" type="ORF">F503_00563</name>
</gene>
<feature type="region of interest" description="Disordered" evidence="1">
    <location>
        <begin position="41"/>
        <end position="81"/>
    </location>
</feature>
<dbReference type="OMA" id="KFDKMGR"/>
<reference evidence="2 3" key="1">
    <citation type="journal article" date="2013" name="BMC Genomics">
        <title>The genome and transcriptome of the pine saprophyte Ophiostoma piceae, and a comparison with the bark beetle-associated pine pathogen Grosmannia clavigera.</title>
        <authorList>
            <person name="Haridas S."/>
            <person name="Wang Y."/>
            <person name="Lim L."/>
            <person name="Massoumi Alamouti S."/>
            <person name="Jackman S."/>
            <person name="Docking R."/>
            <person name="Robertson G."/>
            <person name="Birol I."/>
            <person name="Bohlmann J."/>
            <person name="Breuil C."/>
        </authorList>
    </citation>
    <scope>NUCLEOTIDE SEQUENCE [LARGE SCALE GENOMIC DNA]</scope>
    <source>
        <strain evidence="2 3">UAMH 11346</strain>
    </source>
</reference>
<feature type="compositionally biased region" description="Polar residues" evidence="1">
    <location>
        <begin position="188"/>
        <end position="197"/>
    </location>
</feature>